<organism evidence="1">
    <name type="scientific">Ananas comosus var. bracteatus</name>
    <name type="common">red pineapple</name>
    <dbReference type="NCBI Taxonomy" id="296719"/>
    <lineage>
        <taxon>Eukaryota</taxon>
        <taxon>Viridiplantae</taxon>
        <taxon>Streptophyta</taxon>
        <taxon>Embryophyta</taxon>
        <taxon>Tracheophyta</taxon>
        <taxon>Spermatophyta</taxon>
        <taxon>Magnoliopsida</taxon>
        <taxon>Liliopsida</taxon>
        <taxon>Poales</taxon>
        <taxon>Bromeliaceae</taxon>
        <taxon>Bromelioideae</taxon>
        <taxon>Ananas</taxon>
    </lineage>
</organism>
<reference evidence="1" key="1">
    <citation type="submission" date="2020-07" db="EMBL/GenBank/DDBJ databases">
        <authorList>
            <person name="Lin J."/>
        </authorList>
    </citation>
    <scope>NUCLEOTIDE SEQUENCE</scope>
</reference>
<dbReference type="EMBL" id="LR862145">
    <property type="protein sequence ID" value="CAD1825823.1"/>
    <property type="molecule type" value="Genomic_DNA"/>
</dbReference>
<dbReference type="AlphaFoldDB" id="A0A6V7P4Q2"/>
<sequence>MQYRYPTPVLVLGNSVPVLSTSQPKPESNFLGHALGFRYLTQIGVLCSSRVRELELGTDTALSWYRYAVLNSAEQRSGLAVLMLRTVMVILLKPKPTPAGFLCATAWRKTGLRVLEKLWKERRRFYIGDFPILAQE</sequence>
<accession>A0A6V7P4Q2</accession>
<name>A0A6V7P4Q2_ANACO</name>
<proteinExistence type="predicted"/>
<protein>
    <submittedName>
        <fullName evidence="1">Uncharacterized protein</fullName>
    </submittedName>
</protein>
<evidence type="ECO:0000313" key="1">
    <source>
        <dbReference type="EMBL" id="CAD1825823.1"/>
    </source>
</evidence>
<gene>
    <name evidence="1" type="ORF">CB5_LOCUS9034</name>
</gene>